<dbReference type="GO" id="GO:0034044">
    <property type="term" value="C:exomer complex"/>
    <property type="evidence" value="ECO:0007669"/>
    <property type="project" value="TreeGrafter"/>
</dbReference>
<dbReference type="PROSITE" id="PS50172">
    <property type="entry name" value="BRCT"/>
    <property type="match status" value="1"/>
</dbReference>
<dbReference type="InterPro" id="IPR013783">
    <property type="entry name" value="Ig-like_fold"/>
</dbReference>
<dbReference type="Pfam" id="PF00533">
    <property type="entry name" value="BRCT"/>
    <property type="match status" value="1"/>
</dbReference>
<evidence type="ECO:0000259" key="2">
    <source>
        <dbReference type="PROSITE" id="PS50172"/>
    </source>
</evidence>
<dbReference type="CDD" id="cd00063">
    <property type="entry name" value="FN3"/>
    <property type="match status" value="1"/>
</dbReference>
<dbReference type="EMBL" id="BTGC01000005">
    <property type="protein sequence ID" value="GMM51314.1"/>
    <property type="molecule type" value="Genomic_DNA"/>
</dbReference>
<dbReference type="Gene3D" id="2.60.40.10">
    <property type="entry name" value="Immunoglobulins"/>
    <property type="match status" value="1"/>
</dbReference>
<protein>
    <submittedName>
        <fullName evidence="4">Chs5 protein</fullName>
    </submittedName>
</protein>
<feature type="compositionally biased region" description="Acidic residues" evidence="1">
    <location>
        <begin position="541"/>
        <end position="554"/>
    </location>
</feature>
<feature type="compositionally biased region" description="Polar residues" evidence="1">
    <location>
        <begin position="520"/>
        <end position="535"/>
    </location>
</feature>
<dbReference type="GO" id="GO:0046983">
    <property type="term" value="F:protein dimerization activity"/>
    <property type="evidence" value="ECO:0007669"/>
    <property type="project" value="InterPro"/>
</dbReference>
<name>A0AAV5RIG7_STABA</name>
<dbReference type="PANTHER" id="PTHR47351">
    <property type="entry name" value="CHITIN BIOSYNTHESIS PROTEIN CHS5"/>
    <property type="match status" value="1"/>
</dbReference>
<dbReference type="Pfam" id="PF16892">
    <property type="entry name" value="CHS5_N"/>
    <property type="match status" value="1"/>
</dbReference>
<sequence>MSTDVDTVEAELRVGTLDFALAKLISDQQHTIEFPTILLPENVVAGSIIRLTCSKATEAERNDEAEFKRVQQEIRDCFAANLPKEPVLRARNVTQTSVVLEWDPIQVASSKLLHLELFKEDLRIGVIPDALNRTTTKVSNLEVDSPYKFRLVLSTSAGHFESNELIVQTHKISDLSGVVICLGSLASSSLSETEIEDALKRLNCRPPQDHVNLDTTHFICSNEGGAEYEHANNLNIPIVRPEWLIACEAEKKLVGVRKYYLSVDPTSLPAGSTETVAPTSDVNEEVNAESVQQAANEAVPEETSSQPHEPEQEEANEPQESDIHETAHIESEGREQIENELSQDNTVQDEAPNHSDSEDRSSIKSLKSEQISSSEANEDNENQESSQMTESMPTETTPEDSNIEQPETVFEETEKKHEIGEIEEEIREENNISNEEQLQDQMSSISLNNVLETSNETEADADFSNASKVTSQEDIDDTKENDPDSEQIKEEDKPLGSTDLVKNLENDSKVELKSSEEQHVQISTIEPVQPQSADLTTTEKEETETDSLQDEPLD</sequence>
<feature type="compositionally biased region" description="Acidic residues" evidence="1">
    <location>
        <begin position="311"/>
        <end position="320"/>
    </location>
</feature>
<dbReference type="PROSITE" id="PS50853">
    <property type="entry name" value="FN3"/>
    <property type="match status" value="1"/>
</dbReference>
<feature type="domain" description="Fibronectin type-III" evidence="3">
    <location>
        <begin position="83"/>
        <end position="172"/>
    </location>
</feature>
<organism evidence="4 5">
    <name type="scientific">Starmerella bacillaris</name>
    <name type="common">Yeast</name>
    <name type="synonym">Candida zemplinina</name>
    <dbReference type="NCBI Taxonomy" id="1247836"/>
    <lineage>
        <taxon>Eukaryota</taxon>
        <taxon>Fungi</taxon>
        <taxon>Dikarya</taxon>
        <taxon>Ascomycota</taxon>
        <taxon>Saccharomycotina</taxon>
        <taxon>Dipodascomycetes</taxon>
        <taxon>Dipodascales</taxon>
        <taxon>Trichomonascaceae</taxon>
        <taxon>Starmerella</taxon>
    </lineage>
</organism>
<dbReference type="GO" id="GO:0005802">
    <property type="term" value="C:trans-Golgi network"/>
    <property type="evidence" value="ECO:0007669"/>
    <property type="project" value="TreeGrafter"/>
</dbReference>
<feature type="domain" description="BRCT" evidence="2">
    <location>
        <begin position="170"/>
        <end position="261"/>
    </location>
</feature>
<dbReference type="SUPFAM" id="SSF49265">
    <property type="entry name" value="Fibronectin type III"/>
    <property type="match status" value="1"/>
</dbReference>
<dbReference type="InterPro" id="IPR036116">
    <property type="entry name" value="FN3_sf"/>
</dbReference>
<feature type="compositionally biased region" description="Basic and acidic residues" evidence="1">
    <location>
        <begin position="478"/>
        <end position="494"/>
    </location>
</feature>
<dbReference type="InterPro" id="IPR031669">
    <property type="entry name" value="Fn3_2"/>
</dbReference>
<dbReference type="InterPro" id="IPR003961">
    <property type="entry name" value="FN3_dom"/>
</dbReference>
<dbReference type="GO" id="GO:0006893">
    <property type="term" value="P:Golgi to plasma membrane transport"/>
    <property type="evidence" value="ECO:0007669"/>
    <property type="project" value="TreeGrafter"/>
</dbReference>
<feature type="compositionally biased region" description="Low complexity" evidence="1">
    <location>
        <begin position="384"/>
        <end position="396"/>
    </location>
</feature>
<dbReference type="InterPro" id="IPR036420">
    <property type="entry name" value="BRCT_dom_sf"/>
</dbReference>
<dbReference type="InterPro" id="IPR031673">
    <property type="entry name" value="Chs5_N"/>
</dbReference>
<feature type="compositionally biased region" description="Polar residues" evidence="1">
    <location>
        <begin position="269"/>
        <end position="281"/>
    </location>
</feature>
<gene>
    <name evidence="4" type="ORF">DASB73_022720</name>
</gene>
<feature type="compositionally biased region" description="Basic and acidic residues" evidence="1">
    <location>
        <begin position="351"/>
        <end position="362"/>
    </location>
</feature>
<dbReference type="GO" id="GO:0000747">
    <property type="term" value="P:conjugation with cellular fusion"/>
    <property type="evidence" value="ECO:0007669"/>
    <property type="project" value="TreeGrafter"/>
</dbReference>
<feature type="region of interest" description="Disordered" evidence="1">
    <location>
        <begin position="345"/>
        <end position="554"/>
    </location>
</feature>
<dbReference type="InterPro" id="IPR001357">
    <property type="entry name" value="BRCT_dom"/>
</dbReference>
<evidence type="ECO:0000259" key="3">
    <source>
        <dbReference type="PROSITE" id="PS50853"/>
    </source>
</evidence>
<evidence type="ECO:0000313" key="4">
    <source>
        <dbReference type="EMBL" id="GMM51314.1"/>
    </source>
</evidence>
<proteinExistence type="predicted"/>
<dbReference type="Proteomes" id="UP001362899">
    <property type="component" value="Unassembled WGS sequence"/>
</dbReference>
<dbReference type="Gene3D" id="6.20.120.50">
    <property type="match status" value="1"/>
</dbReference>
<feature type="compositionally biased region" description="Basic and acidic residues" evidence="1">
    <location>
        <begin position="502"/>
        <end position="519"/>
    </location>
</feature>
<reference evidence="4 5" key="1">
    <citation type="journal article" date="2023" name="Elife">
        <title>Identification of key yeast species and microbe-microbe interactions impacting larval growth of Drosophila in the wild.</title>
        <authorList>
            <person name="Mure A."/>
            <person name="Sugiura Y."/>
            <person name="Maeda R."/>
            <person name="Honda K."/>
            <person name="Sakurai N."/>
            <person name="Takahashi Y."/>
            <person name="Watada M."/>
            <person name="Katoh T."/>
            <person name="Gotoh A."/>
            <person name="Gotoh Y."/>
            <person name="Taniguchi I."/>
            <person name="Nakamura K."/>
            <person name="Hayashi T."/>
            <person name="Katayama T."/>
            <person name="Uemura T."/>
            <person name="Hattori Y."/>
        </authorList>
    </citation>
    <scope>NUCLEOTIDE SEQUENCE [LARGE SCALE GENOMIC DNA]</scope>
    <source>
        <strain evidence="4 5">SB-73</strain>
    </source>
</reference>
<dbReference type="PANTHER" id="PTHR47351:SF1">
    <property type="entry name" value="CHITIN BIOSYNTHESIS PROTEIN CHS5"/>
    <property type="match status" value="1"/>
</dbReference>
<dbReference type="SUPFAM" id="SSF52113">
    <property type="entry name" value="BRCT domain"/>
    <property type="match status" value="1"/>
</dbReference>
<evidence type="ECO:0000256" key="1">
    <source>
        <dbReference type="SAM" id="MobiDB-lite"/>
    </source>
</evidence>
<keyword evidence="5" id="KW-1185">Reference proteome</keyword>
<dbReference type="InterPro" id="IPR052827">
    <property type="entry name" value="CHS_Export/Cell_Fusion_Reg"/>
</dbReference>
<dbReference type="Gene3D" id="3.40.50.10190">
    <property type="entry name" value="BRCT domain"/>
    <property type="match status" value="1"/>
</dbReference>
<feature type="compositionally biased region" description="Polar residues" evidence="1">
    <location>
        <begin position="439"/>
        <end position="454"/>
    </location>
</feature>
<feature type="region of interest" description="Disordered" evidence="1">
    <location>
        <begin position="264"/>
        <end position="322"/>
    </location>
</feature>
<evidence type="ECO:0000313" key="5">
    <source>
        <dbReference type="Proteomes" id="UP001362899"/>
    </source>
</evidence>
<dbReference type="SMART" id="SM00292">
    <property type="entry name" value="BRCT"/>
    <property type="match status" value="1"/>
</dbReference>
<dbReference type="AlphaFoldDB" id="A0AAV5RIG7"/>
<accession>A0AAV5RIG7</accession>
<dbReference type="Pfam" id="PF16893">
    <property type="entry name" value="fn3_2"/>
    <property type="match status" value="1"/>
</dbReference>
<comment type="caution">
    <text evidence="4">The sequence shown here is derived from an EMBL/GenBank/DDBJ whole genome shotgun (WGS) entry which is preliminary data.</text>
</comment>
<feature type="compositionally biased region" description="Polar residues" evidence="1">
    <location>
        <begin position="363"/>
        <end position="375"/>
    </location>
</feature>